<gene>
    <name evidence="1" type="ORF">OPV22_010722</name>
</gene>
<comment type="caution">
    <text evidence="1">The sequence shown here is derived from an EMBL/GenBank/DDBJ whole genome shotgun (WGS) entry which is preliminary data.</text>
</comment>
<proteinExistence type="predicted"/>
<organism evidence="1 2">
    <name type="scientific">Ensete ventricosum</name>
    <name type="common">Abyssinian banana</name>
    <name type="synonym">Musa ensete</name>
    <dbReference type="NCBI Taxonomy" id="4639"/>
    <lineage>
        <taxon>Eukaryota</taxon>
        <taxon>Viridiplantae</taxon>
        <taxon>Streptophyta</taxon>
        <taxon>Embryophyta</taxon>
        <taxon>Tracheophyta</taxon>
        <taxon>Spermatophyta</taxon>
        <taxon>Magnoliopsida</taxon>
        <taxon>Liliopsida</taxon>
        <taxon>Zingiberales</taxon>
        <taxon>Musaceae</taxon>
        <taxon>Ensete</taxon>
    </lineage>
</organism>
<evidence type="ECO:0000313" key="2">
    <source>
        <dbReference type="Proteomes" id="UP001222027"/>
    </source>
</evidence>
<protein>
    <submittedName>
        <fullName evidence="1">Uncharacterized protein</fullName>
    </submittedName>
</protein>
<dbReference type="EMBL" id="JAQQAF010000003">
    <property type="protein sequence ID" value="KAJ8500170.1"/>
    <property type="molecule type" value="Genomic_DNA"/>
</dbReference>
<sequence length="215" mass="24540">MHQRRWPATGTASVIRFCGRCHSSNFLSLRHLFSPIVKTNGNKAYVIDTLALVFVFMSVRRLEAQQVPSKQVEAITSVITIVLRTLPSPRLEVGDAEELRGVDEVRLIRVVLESRKERHRRVKGRCPDAAVTWAMSVGMALFRRTTDINVERRRNTDRAPKHVINKLLLMGNMLSHGTLIYATKRHCSNNLHSERQTGHDVLIWQLSGLSFHDEI</sequence>
<evidence type="ECO:0000313" key="1">
    <source>
        <dbReference type="EMBL" id="KAJ8500170.1"/>
    </source>
</evidence>
<dbReference type="Proteomes" id="UP001222027">
    <property type="component" value="Unassembled WGS sequence"/>
</dbReference>
<reference evidence="1 2" key="1">
    <citation type="submission" date="2022-12" db="EMBL/GenBank/DDBJ databases">
        <title>Chromosome-scale assembly of the Ensete ventricosum genome.</title>
        <authorList>
            <person name="Dussert Y."/>
            <person name="Stocks J."/>
            <person name="Wendawek A."/>
            <person name="Woldeyes F."/>
            <person name="Nichols R.A."/>
            <person name="Borrell J.S."/>
        </authorList>
    </citation>
    <scope>NUCLEOTIDE SEQUENCE [LARGE SCALE GENOMIC DNA]</scope>
    <source>
        <strain evidence="2">cv. Maze</strain>
        <tissue evidence="1">Seeds</tissue>
    </source>
</reference>
<keyword evidence="2" id="KW-1185">Reference proteome</keyword>
<accession>A0AAV8PV99</accession>
<dbReference type="AlphaFoldDB" id="A0AAV8PV99"/>
<name>A0AAV8PV99_ENSVE</name>